<dbReference type="AlphaFoldDB" id="A0A9P5PIK0"/>
<dbReference type="EMBL" id="JADNRY010000121">
    <property type="protein sequence ID" value="KAF9064523.1"/>
    <property type="molecule type" value="Genomic_DNA"/>
</dbReference>
<dbReference type="Proteomes" id="UP000772434">
    <property type="component" value="Unassembled WGS sequence"/>
</dbReference>
<keyword evidence="2" id="KW-1185">Reference proteome</keyword>
<proteinExistence type="predicted"/>
<feature type="non-terminal residue" evidence="1">
    <location>
        <position position="110"/>
    </location>
</feature>
<sequence length="110" mass="10957">FLATIDPSEVTYLGNSKNVINGLEPLAADSITVVYCSIVSSGICGGPCTTYSGGSTCLAAPGTKCLSATSNVAFCDRSGCGGSCNNYNSCGTHLQGSFCSTPGTASILVP</sequence>
<feature type="non-terminal residue" evidence="1">
    <location>
        <position position="1"/>
    </location>
</feature>
<protein>
    <submittedName>
        <fullName evidence="1">Uncharacterized protein</fullName>
    </submittedName>
</protein>
<reference evidence="1" key="1">
    <citation type="submission" date="2020-11" db="EMBL/GenBank/DDBJ databases">
        <authorList>
            <consortium name="DOE Joint Genome Institute"/>
            <person name="Ahrendt S."/>
            <person name="Riley R."/>
            <person name="Andreopoulos W."/>
            <person name="Labutti K."/>
            <person name="Pangilinan J."/>
            <person name="Ruiz-Duenas F.J."/>
            <person name="Barrasa J.M."/>
            <person name="Sanchez-Garcia M."/>
            <person name="Camarero S."/>
            <person name="Miyauchi S."/>
            <person name="Serrano A."/>
            <person name="Linde D."/>
            <person name="Babiker R."/>
            <person name="Drula E."/>
            <person name="Ayuso-Fernandez I."/>
            <person name="Pacheco R."/>
            <person name="Padilla G."/>
            <person name="Ferreira P."/>
            <person name="Barriuso J."/>
            <person name="Kellner H."/>
            <person name="Castanera R."/>
            <person name="Alfaro M."/>
            <person name="Ramirez L."/>
            <person name="Pisabarro A.G."/>
            <person name="Kuo A."/>
            <person name="Tritt A."/>
            <person name="Lipzen A."/>
            <person name="He G."/>
            <person name="Yan M."/>
            <person name="Ng V."/>
            <person name="Cullen D."/>
            <person name="Martin F."/>
            <person name="Rosso M.-N."/>
            <person name="Henrissat B."/>
            <person name="Hibbett D."/>
            <person name="Martinez A.T."/>
            <person name="Grigoriev I.V."/>
        </authorList>
    </citation>
    <scope>NUCLEOTIDE SEQUENCE</scope>
    <source>
        <strain evidence="1">AH 40177</strain>
    </source>
</reference>
<dbReference type="OrthoDB" id="2985022at2759"/>
<evidence type="ECO:0000313" key="2">
    <source>
        <dbReference type="Proteomes" id="UP000772434"/>
    </source>
</evidence>
<evidence type="ECO:0000313" key="1">
    <source>
        <dbReference type="EMBL" id="KAF9064523.1"/>
    </source>
</evidence>
<accession>A0A9P5PIK0</accession>
<gene>
    <name evidence="1" type="ORF">BDP27DRAFT_1157416</name>
</gene>
<organism evidence="1 2">
    <name type="scientific">Rhodocollybia butyracea</name>
    <dbReference type="NCBI Taxonomy" id="206335"/>
    <lineage>
        <taxon>Eukaryota</taxon>
        <taxon>Fungi</taxon>
        <taxon>Dikarya</taxon>
        <taxon>Basidiomycota</taxon>
        <taxon>Agaricomycotina</taxon>
        <taxon>Agaricomycetes</taxon>
        <taxon>Agaricomycetidae</taxon>
        <taxon>Agaricales</taxon>
        <taxon>Marasmiineae</taxon>
        <taxon>Omphalotaceae</taxon>
        <taxon>Rhodocollybia</taxon>
    </lineage>
</organism>
<comment type="caution">
    <text evidence="1">The sequence shown here is derived from an EMBL/GenBank/DDBJ whole genome shotgun (WGS) entry which is preliminary data.</text>
</comment>
<name>A0A9P5PIK0_9AGAR</name>